<protein>
    <submittedName>
        <fullName evidence="2">Amidohydrolase family protein</fullName>
    </submittedName>
</protein>
<dbReference type="RefSeq" id="WP_349301766.1">
    <property type="nucleotide sequence ID" value="NZ_JBEDNQ010000016.1"/>
</dbReference>
<dbReference type="InterPro" id="IPR032466">
    <property type="entry name" value="Metal_Hydrolase"/>
</dbReference>
<dbReference type="InterPro" id="IPR011059">
    <property type="entry name" value="Metal-dep_hydrolase_composite"/>
</dbReference>
<dbReference type="PANTHER" id="PTHR43135">
    <property type="entry name" value="ALPHA-D-RIBOSE 1-METHYLPHOSPHONATE 5-TRIPHOSPHATE DIPHOSPHATASE"/>
    <property type="match status" value="1"/>
</dbReference>
<sequence length="418" mass="43733">MHLSPVLSAVRNARVADPETATVSEPRDVLIREGRITEVAPAGTAGTEDDTLDAGGRTVLPGLIDAHVHVTASTADLATLGDTSPFLVAAQAQRLLNGMLARGFTTVRDAAGADHGIAEAVRRDLFVGPRLFFGGKALSQTGGHGDVRGPGTQVLDQHVCCPHLGIVCDGVSEVRRAARDQLRTGADHIKIMLSGGVASPTDRIDSTQFSDDEVRAIVEEAEAADRYVLGHAYTARAVDRGLRLGVRSIEHGNLIDSGSVALFREHDAFLVPTLVTYDRLKAEGARHGLPVASQLKIDQVLAGGLDALRLATEGGVNVVFGTDLLGEMQSHQSAEFRIRAQVVSSADVLRSATTTAARLLRAEGELGVVAPGAHADLVVVDGDPLDDVTVLADPAHALHTVVKGGRPVVDDAGLVRTG</sequence>
<dbReference type="SUPFAM" id="SSF51338">
    <property type="entry name" value="Composite domain of metallo-dependent hydrolases"/>
    <property type="match status" value="1"/>
</dbReference>
<accession>A0ABV1KJT1</accession>
<dbReference type="Pfam" id="PF01979">
    <property type="entry name" value="Amidohydro_1"/>
    <property type="match status" value="1"/>
</dbReference>
<feature type="domain" description="Amidohydrolase-related" evidence="1">
    <location>
        <begin position="58"/>
        <end position="404"/>
    </location>
</feature>
<evidence type="ECO:0000259" key="1">
    <source>
        <dbReference type="Pfam" id="PF01979"/>
    </source>
</evidence>
<dbReference type="EMBL" id="JBEDNQ010000016">
    <property type="protein sequence ID" value="MEQ3554696.1"/>
    <property type="molecule type" value="Genomic_DNA"/>
</dbReference>
<dbReference type="Gene3D" id="3.20.20.140">
    <property type="entry name" value="Metal-dependent hydrolases"/>
    <property type="match status" value="1"/>
</dbReference>
<dbReference type="SUPFAM" id="SSF51556">
    <property type="entry name" value="Metallo-dependent hydrolases"/>
    <property type="match status" value="1"/>
</dbReference>
<organism evidence="2 3">
    <name type="scientific">Pseudonocardia nematodicida</name>
    <dbReference type="NCBI Taxonomy" id="1206997"/>
    <lineage>
        <taxon>Bacteria</taxon>
        <taxon>Bacillati</taxon>
        <taxon>Actinomycetota</taxon>
        <taxon>Actinomycetes</taxon>
        <taxon>Pseudonocardiales</taxon>
        <taxon>Pseudonocardiaceae</taxon>
        <taxon>Pseudonocardia</taxon>
    </lineage>
</organism>
<evidence type="ECO:0000313" key="2">
    <source>
        <dbReference type="EMBL" id="MEQ3554696.1"/>
    </source>
</evidence>
<dbReference type="InterPro" id="IPR057744">
    <property type="entry name" value="OTAase-like"/>
</dbReference>
<dbReference type="InterPro" id="IPR051781">
    <property type="entry name" value="Metallo-dep_Hydrolase"/>
</dbReference>
<dbReference type="CDD" id="cd01299">
    <property type="entry name" value="Met_dep_hydrolase_A"/>
    <property type="match status" value="1"/>
</dbReference>
<dbReference type="PANTHER" id="PTHR43135:SF3">
    <property type="entry name" value="ALPHA-D-RIBOSE 1-METHYLPHOSPHONATE 5-TRIPHOSPHATE DIPHOSPHATASE"/>
    <property type="match status" value="1"/>
</dbReference>
<evidence type="ECO:0000313" key="3">
    <source>
        <dbReference type="Proteomes" id="UP001494902"/>
    </source>
</evidence>
<dbReference type="InterPro" id="IPR006680">
    <property type="entry name" value="Amidohydro-rel"/>
</dbReference>
<comment type="caution">
    <text evidence="2">The sequence shown here is derived from an EMBL/GenBank/DDBJ whole genome shotgun (WGS) entry which is preliminary data.</text>
</comment>
<reference evidence="2 3" key="1">
    <citation type="submission" date="2024-03" db="EMBL/GenBank/DDBJ databases">
        <title>Draft genome sequence of Pseudonocardia nematodicida JCM 31783.</title>
        <authorList>
            <person name="Butdee W."/>
            <person name="Duangmal K."/>
        </authorList>
    </citation>
    <scope>NUCLEOTIDE SEQUENCE [LARGE SCALE GENOMIC DNA]</scope>
    <source>
        <strain evidence="2 3">JCM 31783</strain>
    </source>
</reference>
<proteinExistence type="predicted"/>
<gene>
    <name evidence="2" type="ORF">WIS52_29885</name>
</gene>
<dbReference type="Proteomes" id="UP001494902">
    <property type="component" value="Unassembled WGS sequence"/>
</dbReference>
<keyword evidence="3" id="KW-1185">Reference proteome</keyword>
<name>A0ABV1KJT1_9PSEU</name>
<dbReference type="Gene3D" id="2.30.40.10">
    <property type="entry name" value="Urease, subunit C, domain 1"/>
    <property type="match status" value="1"/>
</dbReference>